<feature type="transmembrane region" description="Helical" evidence="9">
    <location>
        <begin position="508"/>
        <end position="530"/>
    </location>
</feature>
<keyword evidence="4" id="KW-1003">Cell membrane</keyword>
<name>A0A5A7PAL9_STRAF</name>
<dbReference type="Proteomes" id="UP000325081">
    <property type="component" value="Unassembled WGS sequence"/>
</dbReference>
<dbReference type="EMBL" id="BKCP01003891">
    <property type="protein sequence ID" value="GER29477.1"/>
    <property type="molecule type" value="Genomic_DNA"/>
</dbReference>
<keyword evidence="7 9" id="KW-0472">Membrane</keyword>
<comment type="similarity">
    <text evidence="2">Belongs to the Casparian strip membrane proteins (CASP) family.</text>
</comment>
<keyword evidence="5 9" id="KW-0812">Transmembrane</keyword>
<feature type="region of interest" description="Disordered" evidence="8">
    <location>
        <begin position="213"/>
        <end position="320"/>
    </location>
</feature>
<reference evidence="12" key="1">
    <citation type="journal article" date="2019" name="Curr. Biol.">
        <title>Genome Sequence of Striga asiatica Provides Insight into the Evolution of Plant Parasitism.</title>
        <authorList>
            <person name="Yoshida S."/>
            <person name="Kim S."/>
            <person name="Wafula E.K."/>
            <person name="Tanskanen J."/>
            <person name="Kim Y.M."/>
            <person name="Honaas L."/>
            <person name="Yang Z."/>
            <person name="Spallek T."/>
            <person name="Conn C.E."/>
            <person name="Ichihashi Y."/>
            <person name="Cheong K."/>
            <person name="Cui S."/>
            <person name="Der J.P."/>
            <person name="Gundlach H."/>
            <person name="Jiao Y."/>
            <person name="Hori C."/>
            <person name="Ishida J.K."/>
            <person name="Kasahara H."/>
            <person name="Kiba T."/>
            <person name="Kim M.S."/>
            <person name="Koo N."/>
            <person name="Laohavisit A."/>
            <person name="Lee Y.H."/>
            <person name="Lumba S."/>
            <person name="McCourt P."/>
            <person name="Mortimer J.C."/>
            <person name="Mutuku J.M."/>
            <person name="Nomura T."/>
            <person name="Sasaki-Sekimoto Y."/>
            <person name="Seto Y."/>
            <person name="Wang Y."/>
            <person name="Wakatake T."/>
            <person name="Sakakibara H."/>
            <person name="Demura T."/>
            <person name="Yamaguchi S."/>
            <person name="Yoneyama K."/>
            <person name="Manabe R.I."/>
            <person name="Nelson D.C."/>
            <person name="Schulman A.H."/>
            <person name="Timko M.P."/>
            <person name="dePamphilis C.W."/>
            <person name="Choi D."/>
            <person name="Shirasu K."/>
        </authorList>
    </citation>
    <scope>NUCLEOTIDE SEQUENCE [LARGE SCALE GENOMIC DNA]</scope>
    <source>
        <strain evidence="12">cv. UVA1</strain>
    </source>
</reference>
<feature type="compositionally biased region" description="Polar residues" evidence="8">
    <location>
        <begin position="274"/>
        <end position="299"/>
    </location>
</feature>
<evidence type="ECO:0000256" key="7">
    <source>
        <dbReference type="ARBA" id="ARBA00023136"/>
    </source>
</evidence>
<evidence type="ECO:0000313" key="12">
    <source>
        <dbReference type="Proteomes" id="UP000325081"/>
    </source>
</evidence>
<evidence type="ECO:0000256" key="5">
    <source>
        <dbReference type="ARBA" id="ARBA00022692"/>
    </source>
</evidence>
<evidence type="ECO:0000256" key="3">
    <source>
        <dbReference type="ARBA" id="ARBA00011489"/>
    </source>
</evidence>
<dbReference type="PANTHER" id="PTHR33573:SF38">
    <property type="entry name" value="CASP-LIKE PROTEIN 4A1"/>
    <property type="match status" value="1"/>
</dbReference>
<evidence type="ECO:0000259" key="10">
    <source>
        <dbReference type="Pfam" id="PF04535"/>
    </source>
</evidence>
<gene>
    <name evidence="11" type="ORF">STAS_05339</name>
</gene>
<dbReference type="PANTHER" id="PTHR33573">
    <property type="entry name" value="CASP-LIKE PROTEIN 4A4"/>
    <property type="match status" value="1"/>
</dbReference>
<comment type="subcellular location">
    <subcellularLocation>
        <location evidence="1">Cell membrane</location>
        <topology evidence="1">Multi-pass membrane protein</topology>
    </subcellularLocation>
</comment>
<dbReference type="GO" id="GO:0005886">
    <property type="term" value="C:plasma membrane"/>
    <property type="evidence" value="ECO:0007669"/>
    <property type="project" value="UniProtKB-SubCell"/>
</dbReference>
<evidence type="ECO:0000256" key="2">
    <source>
        <dbReference type="ARBA" id="ARBA00007651"/>
    </source>
</evidence>
<protein>
    <submittedName>
        <fullName evidence="11">CASP-like protein At2g36330</fullName>
    </submittedName>
</protein>
<evidence type="ECO:0000256" key="8">
    <source>
        <dbReference type="SAM" id="MobiDB-lite"/>
    </source>
</evidence>
<feature type="domain" description="Casparian strip membrane protein" evidence="10">
    <location>
        <begin position="391"/>
        <end position="517"/>
    </location>
</feature>
<feature type="transmembrane region" description="Helical" evidence="9">
    <location>
        <begin position="398"/>
        <end position="416"/>
    </location>
</feature>
<evidence type="ECO:0000256" key="9">
    <source>
        <dbReference type="SAM" id="Phobius"/>
    </source>
</evidence>
<dbReference type="Pfam" id="PF04535">
    <property type="entry name" value="CASP_dom"/>
    <property type="match status" value="1"/>
</dbReference>
<keyword evidence="12" id="KW-1185">Reference proteome</keyword>
<comment type="caution">
    <text evidence="11">The sequence shown here is derived from an EMBL/GenBank/DDBJ whole genome shotgun (WGS) entry which is preliminary data.</text>
</comment>
<keyword evidence="6 9" id="KW-1133">Transmembrane helix</keyword>
<feature type="region of interest" description="Disordered" evidence="8">
    <location>
        <begin position="50"/>
        <end position="71"/>
    </location>
</feature>
<evidence type="ECO:0000256" key="6">
    <source>
        <dbReference type="ARBA" id="ARBA00022989"/>
    </source>
</evidence>
<comment type="subunit">
    <text evidence="3">Homodimer and heterodimers.</text>
</comment>
<evidence type="ECO:0000313" key="11">
    <source>
        <dbReference type="EMBL" id="GER29477.1"/>
    </source>
</evidence>
<accession>A0A5A7PAL9</accession>
<sequence>MTRARASCWTARAFSMEACLGSSRNHRDPLPQLEISDGALDLREARRQENVNVGSAGDEAQRRENVDVGSAGVEAQRRENVWTPQINDFDASVNKSVNIDDDLAKFLTLKSERYGRPSLRLMSPIWIVKFGVVHHNFASRCHNFEIVNSVCSMGNPAAINITRLSIGVYSPIFAIVRVVYRHVANSLIPTLPIDNKINNNHHNSFSHPLLVSEMENKPPSAPDSTSLPPHTAAAPGSEEHIRLSPPLGSPDNSPEDSQSSPLHSKMDSGGHISMSPSTVGSPCNSPARSSLASDHSNINRIPENRNLYSPENKPPPPAALVKRDVFNEPMESRVVLEEPMAEMERAVLEQHKAAAKIDSGPTTVAGGGGGESGHRGYRPSLSILRGAKREKMVKKAALGFRIFGFLFCLVSFSVMAADRNQGWALDSFDRYREFRYCMSVNVIGFVYSAAQAFDMSYNLGTGNTFESRITQIIAYLLISASSSAAIRVEDWQSNWGKDKFPDLATASISMSFLAFVALAINSLISGYALCTSKSL</sequence>
<dbReference type="AlphaFoldDB" id="A0A5A7PAL9"/>
<evidence type="ECO:0000256" key="1">
    <source>
        <dbReference type="ARBA" id="ARBA00004651"/>
    </source>
</evidence>
<feature type="compositionally biased region" description="Polar residues" evidence="8">
    <location>
        <begin position="250"/>
        <end position="262"/>
    </location>
</feature>
<dbReference type="InterPro" id="IPR006702">
    <property type="entry name" value="CASP_dom"/>
</dbReference>
<organism evidence="11 12">
    <name type="scientific">Striga asiatica</name>
    <name type="common">Asiatic witchweed</name>
    <name type="synonym">Buchnera asiatica</name>
    <dbReference type="NCBI Taxonomy" id="4170"/>
    <lineage>
        <taxon>Eukaryota</taxon>
        <taxon>Viridiplantae</taxon>
        <taxon>Streptophyta</taxon>
        <taxon>Embryophyta</taxon>
        <taxon>Tracheophyta</taxon>
        <taxon>Spermatophyta</taxon>
        <taxon>Magnoliopsida</taxon>
        <taxon>eudicotyledons</taxon>
        <taxon>Gunneridae</taxon>
        <taxon>Pentapetalae</taxon>
        <taxon>asterids</taxon>
        <taxon>lamiids</taxon>
        <taxon>Lamiales</taxon>
        <taxon>Orobanchaceae</taxon>
        <taxon>Buchnereae</taxon>
        <taxon>Striga</taxon>
    </lineage>
</organism>
<dbReference type="OrthoDB" id="672180at2759"/>
<evidence type="ECO:0000256" key="4">
    <source>
        <dbReference type="ARBA" id="ARBA00022475"/>
    </source>
</evidence>
<proteinExistence type="inferred from homology"/>